<proteinExistence type="predicted"/>
<name>A0A445E5M0_ARAHY</name>
<protein>
    <recommendedName>
        <fullName evidence="1">MATH domain-containing protein</fullName>
    </recommendedName>
</protein>
<feature type="domain" description="MATH" evidence="1">
    <location>
        <begin position="52"/>
        <end position="168"/>
    </location>
</feature>
<evidence type="ECO:0000313" key="2">
    <source>
        <dbReference type="EMBL" id="RYR70752.1"/>
    </source>
</evidence>
<dbReference type="CDD" id="cd00121">
    <property type="entry name" value="MATH"/>
    <property type="match status" value="1"/>
</dbReference>
<dbReference type="Proteomes" id="UP000289738">
    <property type="component" value="Chromosome A02"/>
</dbReference>
<organism evidence="2 3">
    <name type="scientific">Arachis hypogaea</name>
    <name type="common">Peanut</name>
    <dbReference type="NCBI Taxonomy" id="3818"/>
    <lineage>
        <taxon>Eukaryota</taxon>
        <taxon>Viridiplantae</taxon>
        <taxon>Streptophyta</taxon>
        <taxon>Embryophyta</taxon>
        <taxon>Tracheophyta</taxon>
        <taxon>Spermatophyta</taxon>
        <taxon>Magnoliopsida</taxon>
        <taxon>eudicotyledons</taxon>
        <taxon>Gunneridae</taxon>
        <taxon>Pentapetalae</taxon>
        <taxon>rosids</taxon>
        <taxon>fabids</taxon>
        <taxon>Fabales</taxon>
        <taxon>Fabaceae</taxon>
        <taxon>Papilionoideae</taxon>
        <taxon>50 kb inversion clade</taxon>
        <taxon>dalbergioids sensu lato</taxon>
        <taxon>Dalbergieae</taxon>
        <taxon>Pterocarpus clade</taxon>
        <taxon>Arachis</taxon>
    </lineage>
</organism>
<reference evidence="2 3" key="1">
    <citation type="submission" date="2019-01" db="EMBL/GenBank/DDBJ databases">
        <title>Sequencing of cultivated peanut Arachis hypogaea provides insights into genome evolution and oil improvement.</title>
        <authorList>
            <person name="Chen X."/>
        </authorList>
    </citation>
    <scope>NUCLEOTIDE SEQUENCE [LARGE SCALE GENOMIC DNA]</scope>
    <source>
        <strain evidence="3">cv. Fuhuasheng</strain>
        <tissue evidence="2">Leaves</tissue>
    </source>
</reference>
<evidence type="ECO:0000313" key="3">
    <source>
        <dbReference type="Proteomes" id="UP000289738"/>
    </source>
</evidence>
<dbReference type="PROSITE" id="PS50144">
    <property type="entry name" value="MATH"/>
    <property type="match status" value="1"/>
</dbReference>
<dbReference type="SUPFAM" id="SSF49599">
    <property type="entry name" value="TRAF domain-like"/>
    <property type="match status" value="1"/>
</dbReference>
<accession>A0A445E5M0</accession>
<dbReference type="InterPro" id="IPR008974">
    <property type="entry name" value="TRAF-like"/>
</dbReference>
<comment type="caution">
    <text evidence="2">The sequence shown here is derived from an EMBL/GenBank/DDBJ whole genome shotgun (WGS) entry which is preliminary data.</text>
</comment>
<dbReference type="EMBL" id="SDMP01000002">
    <property type="protein sequence ID" value="RYR70752.1"/>
    <property type="molecule type" value="Genomic_DNA"/>
</dbReference>
<sequence>MSFHDAQRMAANGGIIESVILISPEVDFTDFSLKIKIDEEGTVETKNCIGEKVTYTWTIKNFSKWNGCKDLKLSSNEFSVGLYSGRIVMQRERWYQKECLTIQMCRGKYPCYFLILSSTIYVLNQFDNMNKTRGSSILEYKFEIGLDEFCDPSKGYVVNDTCIVVAEVFYNLSSNYPTLPKLRIKYYSFDIYRSITDFKNLCKTEKFSVPQLEELFKQLFVTWRDGIKHLEKSKRSQKYIEWSMDALYRVSHFLKSHSVKDMNDDACKELQILLEELKTFGFDEFSWMNFDLSAELETKFWRGYKFIITVEDCAYRLAAQSSFFIPIGLKLLGPVLFFLELGK</sequence>
<dbReference type="Gene3D" id="2.60.210.10">
    <property type="entry name" value="Apoptosis, Tumor Necrosis Factor Receptor Associated Protein 2, Chain A"/>
    <property type="match status" value="1"/>
</dbReference>
<dbReference type="AlphaFoldDB" id="A0A445E5M0"/>
<dbReference type="InterPro" id="IPR002083">
    <property type="entry name" value="MATH/TRAF_dom"/>
</dbReference>
<keyword evidence="3" id="KW-1185">Reference proteome</keyword>
<evidence type="ECO:0000259" key="1">
    <source>
        <dbReference type="PROSITE" id="PS50144"/>
    </source>
</evidence>
<gene>
    <name evidence="2" type="ORF">Ahy_A02g005061</name>
</gene>